<reference evidence="2" key="1">
    <citation type="submission" date="2023-06" db="EMBL/GenBank/DDBJ databases">
        <authorList>
            <person name="Kurt Z."/>
        </authorList>
    </citation>
    <scope>NUCLEOTIDE SEQUENCE</scope>
</reference>
<evidence type="ECO:0000313" key="3">
    <source>
        <dbReference type="EMBL" id="CAL6006161.1"/>
    </source>
</evidence>
<proteinExistence type="predicted"/>
<keyword evidence="4" id="KW-1185">Reference proteome</keyword>
<feature type="coiled-coil region" evidence="1">
    <location>
        <begin position="16"/>
        <end position="71"/>
    </location>
</feature>
<organism evidence="2">
    <name type="scientific">Hexamita inflata</name>
    <dbReference type="NCBI Taxonomy" id="28002"/>
    <lineage>
        <taxon>Eukaryota</taxon>
        <taxon>Metamonada</taxon>
        <taxon>Diplomonadida</taxon>
        <taxon>Hexamitidae</taxon>
        <taxon>Hexamitinae</taxon>
        <taxon>Hexamita</taxon>
    </lineage>
</organism>
<comment type="caution">
    <text evidence="2">The sequence shown here is derived from an EMBL/GenBank/DDBJ whole genome shotgun (WGS) entry which is preliminary data.</text>
</comment>
<sequence>MMESEQQKHCKRIAHLRLLNQEISKQRKALAKSQRKDGQKTATNNKLKLKLKHQEAEIQRIKEQKLEEQNAYNANVKQNIMNLGQVKTKMTINLSEEHRANYLKFDQKVAVLRYIRLGIRGYLTEAMAQKEALGIVLPCDSTVRIWKAQMILKLNIAKIGAKFDGSKPMNHVIQWKKNNGLIDGVTYDATIQIDAAYINQQCCQNSDGTKTDTMTNRKGEEAGIRYIFGFVLVLEKDVPALPLFLQTACDGCARQAQLDAYFQLCDCLHNFHSINVVFLGHDTDAFYNRLEKYPLAVIEANFKLYKNNPYKFTVDNFDLFNNQAYVNGFHNFISIGDTKHLLKIIRNLINFGTQLSLSNKLDGDYIKYEDLKQALPDLQAEVFSQNSRMRMCDRAALRMFSSDSTTILMKKAFYNQEYGTTSKITRCRTAIMFMLLMCLVITDLQCDDQGLQKMFVLTIYVTIQQHEYGKQFVKKERKGSEQIDNCRSQGTTVIIPFSQIYLQHYIVYLGNVIRRCTDGHEFRLGSYSSHYVEIMWSQIRALCCYTQNLANFSRVYQNMQLEQILASETHCQLDTNRVQTKHTNRVKITSQLEQQEIDRLYKLSQVVFEIMTKDNIENLDTKFQQVFEFWMEIKGSIITEWATKKSKITPIKDMFERNCEKPDIYTRNHGDVKPKQTTDQPKIDIPPYNPFISQQLPTPNPTQKLTFDWLPQLRLLIDQINDEEEGSNEDSQKD</sequence>
<keyword evidence="1" id="KW-0175">Coiled coil</keyword>
<accession>A0AA86NCR4</accession>
<evidence type="ECO:0000313" key="2">
    <source>
        <dbReference type="EMBL" id="CAI9916649.1"/>
    </source>
</evidence>
<dbReference type="EMBL" id="CATOUU010000108">
    <property type="protein sequence ID" value="CAI9916649.1"/>
    <property type="molecule type" value="Genomic_DNA"/>
</dbReference>
<reference evidence="3 4" key="2">
    <citation type="submission" date="2024-07" db="EMBL/GenBank/DDBJ databases">
        <authorList>
            <person name="Akdeniz Z."/>
        </authorList>
    </citation>
    <scope>NUCLEOTIDE SEQUENCE [LARGE SCALE GENOMIC DNA]</scope>
</reference>
<evidence type="ECO:0000256" key="1">
    <source>
        <dbReference type="SAM" id="Coils"/>
    </source>
</evidence>
<name>A0AA86NCR4_9EUKA</name>
<dbReference type="Proteomes" id="UP001642409">
    <property type="component" value="Unassembled WGS sequence"/>
</dbReference>
<dbReference type="AlphaFoldDB" id="A0AA86NCR4"/>
<gene>
    <name evidence="3" type="ORF">HINF_LOCUS20024</name>
    <name evidence="2" type="ORF">HINF_LOCUS4294</name>
</gene>
<protein>
    <submittedName>
        <fullName evidence="2">Uncharacterized protein</fullName>
    </submittedName>
</protein>
<evidence type="ECO:0000313" key="4">
    <source>
        <dbReference type="Proteomes" id="UP001642409"/>
    </source>
</evidence>
<dbReference type="EMBL" id="CAXDID020000053">
    <property type="protein sequence ID" value="CAL6006161.1"/>
    <property type="molecule type" value="Genomic_DNA"/>
</dbReference>